<dbReference type="InterPro" id="IPR041373">
    <property type="entry name" value="RT_RNaseH"/>
</dbReference>
<gene>
    <name evidence="14" type="ORF">NDU88_005228</name>
</gene>
<evidence type="ECO:0000256" key="10">
    <source>
        <dbReference type="ARBA" id="ARBA00039658"/>
    </source>
</evidence>
<keyword evidence="9" id="KW-0695">RNA-directed DNA polymerase</keyword>
<dbReference type="Gene3D" id="3.30.420.10">
    <property type="entry name" value="Ribonuclease H-like superfamily/Ribonuclease H"/>
    <property type="match status" value="1"/>
</dbReference>
<evidence type="ECO:0000256" key="11">
    <source>
        <dbReference type="SAM" id="MobiDB-lite"/>
    </source>
</evidence>
<comment type="caution">
    <text evidence="14">The sequence shown here is derived from an EMBL/GenBank/DDBJ whole genome shotgun (WGS) entry which is preliminary data.</text>
</comment>
<dbReference type="PROSITE" id="PS50878">
    <property type="entry name" value="RT_POL"/>
    <property type="match status" value="1"/>
</dbReference>
<feature type="region of interest" description="Disordered" evidence="11">
    <location>
        <begin position="56"/>
        <end position="116"/>
    </location>
</feature>
<dbReference type="InterPro" id="IPR000477">
    <property type="entry name" value="RT_dom"/>
</dbReference>
<keyword evidence="7" id="KW-0255">Endonuclease</keyword>
<feature type="region of interest" description="Disordered" evidence="11">
    <location>
        <begin position="486"/>
        <end position="537"/>
    </location>
</feature>
<dbReference type="SUPFAM" id="SSF50630">
    <property type="entry name" value="Acid proteases"/>
    <property type="match status" value="1"/>
</dbReference>
<evidence type="ECO:0000256" key="1">
    <source>
        <dbReference type="ARBA" id="ARBA00010879"/>
    </source>
</evidence>
<dbReference type="InterPro" id="IPR054465">
    <property type="entry name" value="Integrase_p58-like_C"/>
</dbReference>
<keyword evidence="4" id="KW-0808">Transferase</keyword>
<dbReference type="Pfam" id="PF22938">
    <property type="entry name" value="Integrase_p58_C"/>
    <property type="match status" value="1"/>
</dbReference>
<dbReference type="PANTHER" id="PTHR37984:SF5">
    <property type="entry name" value="PROTEIN NYNRIN-LIKE"/>
    <property type="match status" value="1"/>
</dbReference>
<dbReference type="FunFam" id="3.30.420.10:FF:000032">
    <property type="entry name" value="Retrovirus-related Pol polyprotein from transposon 297-like Protein"/>
    <property type="match status" value="1"/>
</dbReference>
<evidence type="ECO:0000313" key="15">
    <source>
        <dbReference type="Proteomes" id="UP001066276"/>
    </source>
</evidence>
<evidence type="ECO:0000256" key="2">
    <source>
        <dbReference type="ARBA" id="ARBA00012180"/>
    </source>
</evidence>
<evidence type="ECO:0000313" key="14">
    <source>
        <dbReference type="EMBL" id="KAJ1201418.1"/>
    </source>
</evidence>
<evidence type="ECO:0000256" key="3">
    <source>
        <dbReference type="ARBA" id="ARBA00012493"/>
    </source>
</evidence>
<dbReference type="EC" id="2.7.7.49" evidence="3"/>
<dbReference type="Proteomes" id="UP001066276">
    <property type="component" value="Chromosome 2_1"/>
</dbReference>
<proteinExistence type="inferred from homology"/>
<dbReference type="CDD" id="cd01647">
    <property type="entry name" value="RT_LTR"/>
    <property type="match status" value="1"/>
</dbReference>
<accession>A0AAV7VJ90</accession>
<dbReference type="Gene3D" id="3.30.70.270">
    <property type="match status" value="2"/>
</dbReference>
<dbReference type="GO" id="GO:0003676">
    <property type="term" value="F:nucleic acid binding"/>
    <property type="evidence" value="ECO:0007669"/>
    <property type="project" value="InterPro"/>
</dbReference>
<dbReference type="PANTHER" id="PTHR37984">
    <property type="entry name" value="PROTEIN CBG26694"/>
    <property type="match status" value="1"/>
</dbReference>
<keyword evidence="6" id="KW-0540">Nuclease</keyword>
<dbReference type="SUPFAM" id="SSF56672">
    <property type="entry name" value="DNA/RNA polymerases"/>
    <property type="match status" value="1"/>
</dbReference>
<evidence type="ECO:0000256" key="4">
    <source>
        <dbReference type="ARBA" id="ARBA00022679"/>
    </source>
</evidence>
<dbReference type="PROSITE" id="PS50994">
    <property type="entry name" value="INTEGRASE"/>
    <property type="match status" value="1"/>
</dbReference>
<dbReference type="FunFam" id="1.10.340.70:FF:000001">
    <property type="entry name" value="Retrovirus-related Pol polyprotein from transposon gypsy-like Protein"/>
    <property type="match status" value="1"/>
</dbReference>
<name>A0AAV7VJ90_PLEWA</name>
<dbReference type="InterPro" id="IPR036397">
    <property type="entry name" value="RNaseH_sf"/>
</dbReference>
<evidence type="ECO:0000256" key="5">
    <source>
        <dbReference type="ARBA" id="ARBA00022695"/>
    </source>
</evidence>
<dbReference type="FunFam" id="3.30.70.270:FF:000020">
    <property type="entry name" value="Transposon Tf2-6 polyprotein-like Protein"/>
    <property type="match status" value="1"/>
</dbReference>
<dbReference type="EC" id="3.1.26.4" evidence="2"/>
<dbReference type="Pfam" id="PF13975">
    <property type="entry name" value="gag-asp_proteas"/>
    <property type="match status" value="1"/>
</dbReference>
<dbReference type="GO" id="GO:0015074">
    <property type="term" value="P:DNA integration"/>
    <property type="evidence" value="ECO:0007669"/>
    <property type="project" value="InterPro"/>
</dbReference>
<keyword evidence="15" id="KW-1185">Reference proteome</keyword>
<dbReference type="Gene3D" id="1.10.340.70">
    <property type="match status" value="1"/>
</dbReference>
<feature type="compositionally biased region" description="Basic residues" evidence="11">
    <location>
        <begin position="504"/>
        <end position="513"/>
    </location>
</feature>
<evidence type="ECO:0000259" key="12">
    <source>
        <dbReference type="PROSITE" id="PS50878"/>
    </source>
</evidence>
<dbReference type="InterPro" id="IPR043128">
    <property type="entry name" value="Rev_trsase/Diguanyl_cyclase"/>
</dbReference>
<feature type="compositionally biased region" description="Basic and acidic residues" evidence="11">
    <location>
        <begin position="141"/>
        <end position="150"/>
    </location>
</feature>
<dbReference type="InterPro" id="IPR001584">
    <property type="entry name" value="Integrase_cat-core"/>
</dbReference>
<dbReference type="EMBL" id="JANPWB010000003">
    <property type="protein sequence ID" value="KAJ1201418.1"/>
    <property type="molecule type" value="Genomic_DNA"/>
</dbReference>
<feature type="compositionally biased region" description="Basic and acidic residues" evidence="11">
    <location>
        <begin position="1485"/>
        <end position="1517"/>
    </location>
</feature>
<feature type="compositionally biased region" description="Acidic residues" evidence="11">
    <location>
        <begin position="64"/>
        <end position="75"/>
    </location>
</feature>
<evidence type="ECO:0000259" key="13">
    <source>
        <dbReference type="PROSITE" id="PS50994"/>
    </source>
</evidence>
<evidence type="ECO:0000256" key="6">
    <source>
        <dbReference type="ARBA" id="ARBA00022722"/>
    </source>
</evidence>
<keyword evidence="5" id="KW-0548">Nucleotidyltransferase</keyword>
<sequence length="1542" mass="172197">MSLLGDAPVEAVFDLKQLDSYNKAQLKQFCKNFGCPIKSSSKKDELKKALRAWVTTRSTGGHTEDEEEDEDEEGEQSVHNGIVGGPVISRERVSRASSSVSSKGLTPEELQDRQAEREYQLEQRRLALEEKKITMAHELSLKEIDHRSQSSRDGGSNPTVQPERRVHIQKDLVRDYKREDDIYLWFKGYESALHMNLVPEAHWGAALWKHFEAEGRDTLTALGDVQDLTYPVMKEALLTSLCFPELRQHLIDSKLTDPRKLAQEADRWESTRVQKSEKKPWLSKGKPVAGGPPRKCYACDQVGHVRGDPKCPKSTPAPTGAPSQGLASVALGEELVSGGWEPAEITLVSLGDSEMVQRNLVPDNTKKYRQWVTINGQRVEALRDTGASVTTVRSHLVSEEQIDPRVLHQVVAVDNSERLCRVAQVPFEWGGVSGSWKVAVSPTMPVDCLLGNDLEDSPWKEVEHRSHLEMLGLPGWVCVSTRSMAANQGSQEPLEPETVAQGTAKKRKGRGRGKPAPEVPTVREEAEPEGDAPEPTGEQVVELGEVPELSQWQQEGGPTREAFCTAQKECPTLEGLRQQAAAQAAGEAPGTHLIYWEDGLLYSEPKVPEPGSARMLVVPQCFRAFLLGLAHDVPLAGHLGQDKTYKRLVSHFCWPLMHKQSAAYCRSCQTCQASGKSGGKCKAPLQPLPVVSTPFERVGIDIVGPQDPKTAMGNRFILVLVDHATRYPEAIPLRTVTAPVVGRALMGFFTRMGFPKEVVSDRGTNFISTYMKSLWKVCGVTYKFTTPYHPQSNGLVERFNRTLKGMIQGLSEPLRRKWDVHLPCLLFAYTEVPQKGLGFSPFELIYGHPVRGPLSLLKEALEKAPSKPPQDVFSYMLALRNQTARFRSLAQENLEASQEDMKRWYDQNATLVEFQPGQKVWVMAPVEPRALQDKWTGPFEVVERNSEVTYLVDLQSPRNPLRVLHVNRLKPHFERTELSMLLATDDGVEEESEPLPDLLSAGEKDGSVEGVILSPSLTEEQQRDCRHVLGQFASLFSLIPGVTHLCTHDVDTGDSTPVKHKVYRVTDRVRACIKEEVFKMLTLGVIEHSSSPWASPVVLVPKAAAPGATPELRFCVDYRGLNAVSKTDAHPIPRPDELIDRLGAAKYLSTFDLTSGYWQIALTEGAKERSAFSTPDGYFHFNVMPFGMKNAPATFQRLVNQVLAGLDEFSAAYLDDIAVFSSTWEEHLQHLWRVLEALKKAGLTIKASKCQIGQGSVVYLGHQVGSGQVAPLQPKIDMILAWEPPKTQTDVRAFLGLTGYYRRFVKGYGTIVTPLTELTSKKQPRKVIWTEACQNAFDALKAAMCTAPVLQAPDYSKEFVVQTDASEHGIGAVLSQLNEEGLDQPVAFISRRLLPRERRWSAIEREAFAVVWVLKKLRPYLFGTHFRVQTDHRPLRWLMQMRGENPKLLRWSISLQGMDFTVEHRPGTEHANADGLSRSTQIRSAAEKRRAASSAAEKRRSQETRPKNRCTEQEKRRAASLTEAGRSQPARRDLQLIVRLDF</sequence>
<evidence type="ECO:0000256" key="7">
    <source>
        <dbReference type="ARBA" id="ARBA00022759"/>
    </source>
</evidence>
<evidence type="ECO:0000256" key="8">
    <source>
        <dbReference type="ARBA" id="ARBA00022801"/>
    </source>
</evidence>
<dbReference type="Pfam" id="PF17921">
    <property type="entry name" value="Integrase_H2C2"/>
    <property type="match status" value="1"/>
</dbReference>
<dbReference type="FunFam" id="3.10.20.370:FF:000001">
    <property type="entry name" value="Retrovirus-related Pol polyprotein from transposon 17.6-like protein"/>
    <property type="match status" value="1"/>
</dbReference>
<dbReference type="SUPFAM" id="SSF53098">
    <property type="entry name" value="Ribonuclease H-like"/>
    <property type="match status" value="1"/>
</dbReference>
<evidence type="ECO:0000256" key="9">
    <source>
        <dbReference type="ARBA" id="ARBA00022918"/>
    </source>
</evidence>
<dbReference type="Pfam" id="PF00078">
    <property type="entry name" value="RVT_1"/>
    <property type="match status" value="1"/>
</dbReference>
<dbReference type="Gene3D" id="3.10.10.10">
    <property type="entry name" value="HIV Type 1 Reverse Transcriptase, subunit A, domain 1"/>
    <property type="match status" value="1"/>
</dbReference>
<dbReference type="Gene3D" id="2.40.70.10">
    <property type="entry name" value="Acid Proteases"/>
    <property type="match status" value="1"/>
</dbReference>
<comment type="similarity">
    <text evidence="1">Belongs to the beta type-B retroviral polymerase family. HERV class-II K(HML-2) pol subfamily.</text>
</comment>
<keyword evidence="8" id="KW-0378">Hydrolase</keyword>
<dbReference type="GO" id="GO:0004523">
    <property type="term" value="F:RNA-DNA hybrid ribonuclease activity"/>
    <property type="evidence" value="ECO:0007669"/>
    <property type="project" value="UniProtKB-EC"/>
</dbReference>
<dbReference type="Pfam" id="PF00665">
    <property type="entry name" value="rve"/>
    <property type="match status" value="1"/>
</dbReference>
<organism evidence="14 15">
    <name type="scientific">Pleurodeles waltl</name>
    <name type="common">Iberian ribbed newt</name>
    <dbReference type="NCBI Taxonomy" id="8319"/>
    <lineage>
        <taxon>Eukaryota</taxon>
        <taxon>Metazoa</taxon>
        <taxon>Chordata</taxon>
        <taxon>Craniata</taxon>
        <taxon>Vertebrata</taxon>
        <taxon>Euteleostomi</taxon>
        <taxon>Amphibia</taxon>
        <taxon>Batrachia</taxon>
        <taxon>Caudata</taxon>
        <taxon>Salamandroidea</taxon>
        <taxon>Salamandridae</taxon>
        <taxon>Pleurodelinae</taxon>
        <taxon>Pleurodeles</taxon>
    </lineage>
</organism>
<protein>
    <recommendedName>
        <fullName evidence="10">Gypsy retrotransposon integrase-like protein 1</fullName>
        <ecNumber evidence="3">2.7.7.49</ecNumber>
        <ecNumber evidence="2">3.1.26.4</ecNumber>
    </recommendedName>
</protein>
<dbReference type="GO" id="GO:0003964">
    <property type="term" value="F:RNA-directed DNA polymerase activity"/>
    <property type="evidence" value="ECO:0007669"/>
    <property type="project" value="UniProtKB-KW"/>
</dbReference>
<dbReference type="Pfam" id="PF17917">
    <property type="entry name" value="RT_RNaseH"/>
    <property type="match status" value="1"/>
</dbReference>
<dbReference type="CDD" id="cd09274">
    <property type="entry name" value="RNase_HI_RT_Ty3"/>
    <property type="match status" value="1"/>
</dbReference>
<dbReference type="CDD" id="cd00303">
    <property type="entry name" value="retropepsin_like"/>
    <property type="match status" value="1"/>
</dbReference>
<dbReference type="InterPro" id="IPR012337">
    <property type="entry name" value="RNaseH-like_sf"/>
</dbReference>
<reference evidence="14" key="1">
    <citation type="journal article" date="2022" name="bioRxiv">
        <title>Sequencing and chromosome-scale assembly of the giantPleurodeles waltlgenome.</title>
        <authorList>
            <person name="Brown T."/>
            <person name="Elewa A."/>
            <person name="Iarovenko S."/>
            <person name="Subramanian E."/>
            <person name="Araus A.J."/>
            <person name="Petzold A."/>
            <person name="Susuki M."/>
            <person name="Suzuki K.-i.T."/>
            <person name="Hayashi T."/>
            <person name="Toyoda A."/>
            <person name="Oliveira C."/>
            <person name="Osipova E."/>
            <person name="Leigh N.D."/>
            <person name="Simon A."/>
            <person name="Yun M.H."/>
        </authorList>
    </citation>
    <scope>NUCLEOTIDE SEQUENCE</scope>
    <source>
        <strain evidence="14">20211129_DDA</strain>
        <tissue evidence="14">Liver</tissue>
    </source>
</reference>
<dbReference type="InterPro" id="IPR050951">
    <property type="entry name" value="Retrovirus_Pol_polyprotein"/>
</dbReference>
<feature type="domain" description="Integrase catalytic" evidence="13">
    <location>
        <begin position="690"/>
        <end position="849"/>
    </location>
</feature>
<feature type="domain" description="Reverse transcriptase" evidence="12">
    <location>
        <begin position="1081"/>
        <end position="1264"/>
    </location>
</feature>
<dbReference type="InterPro" id="IPR043502">
    <property type="entry name" value="DNA/RNA_pol_sf"/>
</dbReference>
<dbReference type="InterPro" id="IPR021109">
    <property type="entry name" value="Peptidase_aspartic_dom_sf"/>
</dbReference>
<feature type="compositionally biased region" description="Basic and acidic residues" evidence="11">
    <location>
        <begin position="266"/>
        <end position="280"/>
    </location>
</feature>
<feature type="compositionally biased region" description="Polar residues" evidence="11">
    <location>
        <begin position="151"/>
        <end position="160"/>
    </location>
</feature>
<feature type="region of interest" description="Disordered" evidence="11">
    <location>
        <begin position="1467"/>
        <end position="1530"/>
    </location>
</feature>
<feature type="region of interest" description="Disordered" evidence="11">
    <location>
        <begin position="266"/>
        <end position="287"/>
    </location>
</feature>
<feature type="region of interest" description="Disordered" evidence="11">
    <location>
        <begin position="141"/>
        <end position="166"/>
    </location>
</feature>
<dbReference type="InterPro" id="IPR041588">
    <property type="entry name" value="Integrase_H2C2"/>
</dbReference>